<dbReference type="Pfam" id="PF12937">
    <property type="entry name" value="F-box-like"/>
    <property type="match status" value="1"/>
</dbReference>
<evidence type="ECO:0000313" key="2">
    <source>
        <dbReference type="EMBL" id="WNL49952.1"/>
    </source>
</evidence>
<evidence type="ECO:0000259" key="1">
    <source>
        <dbReference type="PROSITE" id="PS50181"/>
    </source>
</evidence>
<accession>A0AA96J0T7</accession>
<dbReference type="EMBL" id="OR343188">
    <property type="protein sequence ID" value="WNL49952.1"/>
    <property type="molecule type" value="Genomic_DNA"/>
</dbReference>
<protein>
    <submittedName>
        <fullName evidence="2">F-box containing protein</fullName>
    </submittedName>
</protein>
<name>A0AA96J0T7_9VIRU</name>
<dbReference type="PROSITE" id="PS50181">
    <property type="entry name" value="FBOX"/>
    <property type="match status" value="1"/>
</dbReference>
<dbReference type="InterPro" id="IPR036047">
    <property type="entry name" value="F-box-like_dom_sf"/>
</dbReference>
<dbReference type="Gene3D" id="1.20.1280.50">
    <property type="match status" value="1"/>
</dbReference>
<feature type="domain" description="F-box" evidence="1">
    <location>
        <begin position="1"/>
        <end position="45"/>
    </location>
</feature>
<dbReference type="SUPFAM" id="SSF81383">
    <property type="entry name" value="F-box domain"/>
    <property type="match status" value="1"/>
</dbReference>
<sequence length="143" mass="17388">MEQHLPNEMVLHILSFCEANDVCSFSRTTKEYLSLANDERLWKQLCWKRAFPKRKKCDSWREWFIRMSKRKPVVYTIEWEWGKDEIKREILAERDNTIKELLLEIAIIHYIAPHTIDVYHLTKDRKVHETLLLRGQVLEVFFL</sequence>
<organism evidence="2">
    <name type="scientific">Marseillevirus sp</name>
    <dbReference type="NCBI Taxonomy" id="2809551"/>
    <lineage>
        <taxon>Viruses</taxon>
        <taxon>Varidnaviria</taxon>
        <taxon>Bamfordvirae</taxon>
        <taxon>Nucleocytoviricota</taxon>
        <taxon>Megaviricetes</taxon>
        <taxon>Pimascovirales</taxon>
        <taxon>Pimascovirales incertae sedis</taxon>
        <taxon>Marseilleviridae</taxon>
        <taxon>Marseillevirus</taxon>
    </lineage>
</organism>
<reference evidence="2" key="1">
    <citation type="submission" date="2023-07" db="EMBL/GenBank/DDBJ databases">
        <authorList>
            <person name="Xia Y."/>
        </authorList>
    </citation>
    <scope>NUCLEOTIDE SEQUENCE</scope>
    <source>
        <strain evidence="2">F</strain>
    </source>
</reference>
<gene>
    <name evidence="2" type="ORF">MarFTMF_436</name>
</gene>
<dbReference type="InterPro" id="IPR001810">
    <property type="entry name" value="F-box_dom"/>
</dbReference>
<proteinExistence type="predicted"/>